<dbReference type="PROSITE" id="PS50011">
    <property type="entry name" value="PROTEIN_KINASE_DOM"/>
    <property type="match status" value="1"/>
</dbReference>
<protein>
    <submittedName>
        <fullName evidence="3">Lanthionine synthetase LanC family protein</fullName>
    </submittedName>
</protein>
<organism evidence="3 4">
    <name type="scientific">Ligilactobacillus faecis</name>
    <dbReference type="NCBI Taxonomy" id="762833"/>
    <lineage>
        <taxon>Bacteria</taxon>
        <taxon>Bacillati</taxon>
        <taxon>Bacillota</taxon>
        <taxon>Bacilli</taxon>
        <taxon>Lactobacillales</taxon>
        <taxon>Lactobacillaceae</taxon>
        <taxon>Ligilactobacillus</taxon>
    </lineage>
</organism>
<dbReference type="EMBL" id="JBCLUF010000007">
    <property type="protein sequence ID" value="MEY8661868.1"/>
    <property type="molecule type" value="Genomic_DNA"/>
</dbReference>
<dbReference type="Pfam" id="PF00069">
    <property type="entry name" value="Pkinase"/>
    <property type="match status" value="1"/>
</dbReference>
<dbReference type="SUPFAM" id="SSF158745">
    <property type="entry name" value="LanC-like"/>
    <property type="match status" value="1"/>
</dbReference>
<feature type="domain" description="Protein kinase" evidence="2">
    <location>
        <begin position="184"/>
        <end position="447"/>
    </location>
</feature>
<sequence length="634" mass="73747">MDPINNFHKYCNYQGWKSYTYYELPYQGWKIHVSAMHQNYQTILNHVAFLAERYKFSYKFASDELLIRELLGVHSNRISGGKLITIYPKSEKHRLEVMELLYKYLRYFSGPTVLSDRQFRGTSNISYRYGAFKNRGDSLVILDNLGNEYEDKRLPYFYLPPFIEDPFRMFVARNKDLSNNWSKLKIEKAVQFNFGGGVYKGTYFDVGAVVVKEARFGVGTGTDIAIKKRQNECAILKRLHSLYVPEIVSEFFSQNNYYLVMKEVKAKTFYDYAVSNGPVVVGNFKREEALSNFLEIIQNIAKMINFAHERGIILRDISPTNIMVNDKNKKVYFVDCADSIFYGDKCREHIITPHYEIPHHKYNTYDEDWFKFGLLIMDGLGAVNRNHCIASFQQIQFLFSKVLEYQGFSEEWGKVVEELFSGGPSKTLDDKQLSKLKKKGRCKNSDIYELKISKLEISDYLYDSLSSKDKKVFDKIHEVSLKSRKLLTKKLLDELIFEQEMVYRVSNVYSPYMYNGSAGIMYILLNYYDEYADCELLPSLVKYLDKFDGRYVKNATLSHGAAGIGMMLIYAYLVVGKKEYLKKASEWDEVVEVLSFVSHSRKCWANSNFDSKFDKSVTNGIGGIRLFQKVLRGN</sequence>
<dbReference type="SUPFAM" id="SSF56112">
    <property type="entry name" value="Protein kinase-like (PK-like)"/>
    <property type="match status" value="1"/>
</dbReference>
<evidence type="ECO:0000313" key="3">
    <source>
        <dbReference type="EMBL" id="MEY8661868.1"/>
    </source>
</evidence>
<dbReference type="Pfam" id="PF05147">
    <property type="entry name" value="LANC_like"/>
    <property type="match status" value="1"/>
</dbReference>
<dbReference type="Gene3D" id="1.10.510.10">
    <property type="entry name" value="Transferase(Phosphotransferase) domain 1"/>
    <property type="match status" value="1"/>
</dbReference>
<evidence type="ECO:0000313" key="4">
    <source>
        <dbReference type="Proteomes" id="UP001565236"/>
    </source>
</evidence>
<dbReference type="InterPro" id="IPR057929">
    <property type="entry name" value="RamC_N"/>
</dbReference>
<accession>A0ABV4DNY3</accession>
<evidence type="ECO:0000256" key="1">
    <source>
        <dbReference type="SAM" id="Phobius"/>
    </source>
</evidence>
<dbReference type="PANTHER" id="PTHR24347">
    <property type="entry name" value="SERINE/THREONINE-PROTEIN KINASE"/>
    <property type="match status" value="1"/>
</dbReference>
<evidence type="ECO:0000259" key="2">
    <source>
        <dbReference type="PROSITE" id="PS50011"/>
    </source>
</evidence>
<gene>
    <name evidence="3" type="ORF">AALT52_03020</name>
</gene>
<name>A0ABV4DNY3_9LACO</name>
<keyword evidence="4" id="KW-1185">Reference proteome</keyword>
<dbReference type="InterPro" id="IPR012341">
    <property type="entry name" value="6hp_glycosidase-like_sf"/>
</dbReference>
<dbReference type="Pfam" id="PF25816">
    <property type="entry name" value="RamC_N"/>
    <property type="match status" value="1"/>
</dbReference>
<dbReference type="InterPro" id="IPR000719">
    <property type="entry name" value="Prot_kinase_dom"/>
</dbReference>
<keyword evidence="1" id="KW-0812">Transmembrane</keyword>
<dbReference type="Proteomes" id="UP001565236">
    <property type="component" value="Unassembled WGS sequence"/>
</dbReference>
<dbReference type="RefSeq" id="WP_369941039.1">
    <property type="nucleotide sequence ID" value="NZ_JBCLUF010000007.1"/>
</dbReference>
<keyword evidence="1" id="KW-0472">Membrane</keyword>
<proteinExistence type="predicted"/>
<feature type="transmembrane region" description="Helical" evidence="1">
    <location>
        <begin position="557"/>
        <end position="575"/>
    </location>
</feature>
<dbReference type="InterPro" id="IPR011009">
    <property type="entry name" value="Kinase-like_dom_sf"/>
</dbReference>
<comment type="caution">
    <text evidence="3">The sequence shown here is derived from an EMBL/GenBank/DDBJ whole genome shotgun (WGS) entry which is preliminary data.</text>
</comment>
<dbReference type="Gene3D" id="1.50.10.10">
    <property type="match status" value="1"/>
</dbReference>
<keyword evidence="1" id="KW-1133">Transmembrane helix</keyword>
<reference evidence="3 4" key="1">
    <citation type="submission" date="2024-03" db="EMBL/GenBank/DDBJ databases">
        <title>Mouse gut bacterial collection (mGBC) of GemPharmatech.</title>
        <authorList>
            <person name="He Y."/>
            <person name="Dong L."/>
            <person name="Wu D."/>
            <person name="Gao X."/>
            <person name="Lin Z."/>
        </authorList>
    </citation>
    <scope>NUCLEOTIDE SEQUENCE [LARGE SCALE GENOMIC DNA]</scope>
    <source>
        <strain evidence="3 4">15-30</strain>
    </source>
</reference>
<dbReference type="InterPro" id="IPR007822">
    <property type="entry name" value="LANC-like"/>
</dbReference>